<evidence type="ECO:0000256" key="1">
    <source>
        <dbReference type="ARBA" id="ARBA00022729"/>
    </source>
</evidence>
<organism evidence="5 6">
    <name type="scientific">Pseudobutyrivibrio xylanivorans DSM 14809</name>
    <dbReference type="NCBI Taxonomy" id="1123012"/>
    <lineage>
        <taxon>Bacteria</taxon>
        <taxon>Bacillati</taxon>
        <taxon>Bacillota</taxon>
        <taxon>Clostridia</taxon>
        <taxon>Lachnospirales</taxon>
        <taxon>Lachnospiraceae</taxon>
        <taxon>Pseudobutyrivibrio</taxon>
    </lineage>
</organism>
<dbReference type="GO" id="GO:0005975">
    <property type="term" value="P:carbohydrate metabolic process"/>
    <property type="evidence" value="ECO:0007669"/>
    <property type="project" value="InterPro"/>
</dbReference>
<protein>
    <submittedName>
        <fullName evidence="5">Cellulose binding domain-containing protein</fullName>
    </submittedName>
</protein>
<feature type="domain" description="CBM2" evidence="3">
    <location>
        <begin position="162"/>
        <end position="270"/>
    </location>
</feature>
<dbReference type="Gene3D" id="2.60.120.260">
    <property type="entry name" value="Galactose-binding domain-like"/>
    <property type="match status" value="1"/>
</dbReference>
<dbReference type="SUPFAM" id="SSF49384">
    <property type="entry name" value="Carbohydrate-binding domain"/>
    <property type="match status" value="2"/>
</dbReference>
<dbReference type="InterPro" id="IPR008979">
    <property type="entry name" value="Galactose-bd-like_sf"/>
</dbReference>
<feature type="domain" description="CBM2" evidence="3">
    <location>
        <begin position="262"/>
        <end position="363"/>
    </location>
</feature>
<feature type="domain" description="CBM6" evidence="4">
    <location>
        <begin position="23"/>
        <end position="158"/>
    </location>
</feature>
<dbReference type="SMART" id="SM00637">
    <property type="entry name" value="CBD_II"/>
    <property type="match status" value="2"/>
</dbReference>
<dbReference type="InterPro" id="IPR005084">
    <property type="entry name" value="CBM6"/>
</dbReference>
<accession>A0A1M6FNW1</accession>
<evidence type="ECO:0000256" key="2">
    <source>
        <dbReference type="SAM" id="SignalP"/>
    </source>
</evidence>
<dbReference type="EMBL" id="FQYQ01000008">
    <property type="protein sequence ID" value="SHI99377.1"/>
    <property type="molecule type" value="Genomic_DNA"/>
</dbReference>
<proteinExistence type="predicted"/>
<dbReference type="GO" id="GO:0030247">
    <property type="term" value="F:polysaccharide binding"/>
    <property type="evidence" value="ECO:0007669"/>
    <property type="project" value="UniProtKB-UniRule"/>
</dbReference>
<sequence>MKKFIARLLSACLIAGLFFTCSTKLYAAETRNPYEHLGSANADMIGDHTTFSNRDHVWMYIYDGSYLGYKNVDFGDGAVSVTICASTYKTSPSALDIKLDSRDSEPIGRIDFDTKGSSNFVENTLELDEPITGIHDVYFTFPASVPKKYIQVDYWYATKAPEPEPTDDLTLEYTVNNWGSGYNVDFNVVNNTDEDIVGWALKILKSDCPINSSWSVNIKEDGDYYVITPLDWNSIVPAYGSIAFGINGSGELAETIEYVFEEPVAAEEEELGLDYSIQKWDSGYNVNFTLTNNSNQQLNGWTLKLKKSEVTIDSSWCVKVNEDGDYYVLTPENWNAIIGANGNTTFGFQGSGEIGDVIEYVFQ</sequence>
<dbReference type="InterPro" id="IPR006584">
    <property type="entry name" value="Cellulose-bd_IV"/>
</dbReference>
<name>A0A1M6FNW1_PSEXY</name>
<reference evidence="5 6" key="1">
    <citation type="submission" date="2016-11" db="EMBL/GenBank/DDBJ databases">
        <authorList>
            <person name="Jaros S."/>
            <person name="Januszkiewicz K."/>
            <person name="Wedrychowicz H."/>
        </authorList>
    </citation>
    <scope>NUCLEOTIDE SEQUENCE [LARGE SCALE GENOMIC DNA]</scope>
    <source>
        <strain evidence="5 6">DSM 14809</strain>
    </source>
</reference>
<dbReference type="PROSITE" id="PS51173">
    <property type="entry name" value="CBM2"/>
    <property type="match status" value="2"/>
</dbReference>
<dbReference type="InterPro" id="IPR001919">
    <property type="entry name" value="CBD2"/>
</dbReference>
<dbReference type="CDD" id="cd04084">
    <property type="entry name" value="CBM6_xylanase-like"/>
    <property type="match status" value="1"/>
</dbReference>
<feature type="signal peptide" evidence="2">
    <location>
        <begin position="1"/>
        <end position="27"/>
    </location>
</feature>
<evidence type="ECO:0000313" key="5">
    <source>
        <dbReference type="EMBL" id="SHI99377.1"/>
    </source>
</evidence>
<dbReference type="InterPro" id="IPR008965">
    <property type="entry name" value="CBM2/CBM3_carb-bd_dom_sf"/>
</dbReference>
<dbReference type="InterPro" id="IPR012291">
    <property type="entry name" value="CBM2_carb-bd_dom_sf"/>
</dbReference>
<gene>
    <name evidence="5" type="ORF">SAMN02745725_01512</name>
</gene>
<dbReference type="GO" id="GO:0004553">
    <property type="term" value="F:hydrolase activity, hydrolyzing O-glycosyl compounds"/>
    <property type="evidence" value="ECO:0007669"/>
    <property type="project" value="InterPro"/>
</dbReference>
<dbReference type="SMART" id="SM00606">
    <property type="entry name" value="CBD_IV"/>
    <property type="match status" value="1"/>
</dbReference>
<dbReference type="Gene3D" id="2.60.40.290">
    <property type="match status" value="2"/>
</dbReference>
<evidence type="ECO:0000313" key="6">
    <source>
        <dbReference type="Proteomes" id="UP000184185"/>
    </source>
</evidence>
<dbReference type="OrthoDB" id="194939at2"/>
<feature type="chain" id="PRO_5012657930" evidence="2">
    <location>
        <begin position="28"/>
        <end position="363"/>
    </location>
</feature>
<dbReference type="Pfam" id="PF03422">
    <property type="entry name" value="CBM_6"/>
    <property type="match status" value="1"/>
</dbReference>
<dbReference type="AlphaFoldDB" id="A0A1M6FNW1"/>
<evidence type="ECO:0000259" key="3">
    <source>
        <dbReference type="PROSITE" id="PS51173"/>
    </source>
</evidence>
<dbReference type="RefSeq" id="WP_072915367.1">
    <property type="nucleotide sequence ID" value="NZ_FQYQ01000008.1"/>
</dbReference>
<dbReference type="Proteomes" id="UP000184185">
    <property type="component" value="Unassembled WGS sequence"/>
</dbReference>
<keyword evidence="6" id="KW-1185">Reference proteome</keyword>
<dbReference type="PROSITE" id="PS51175">
    <property type="entry name" value="CBM6"/>
    <property type="match status" value="1"/>
</dbReference>
<dbReference type="Pfam" id="PF00553">
    <property type="entry name" value="CBM_2"/>
    <property type="match status" value="2"/>
</dbReference>
<dbReference type="SUPFAM" id="SSF49785">
    <property type="entry name" value="Galactose-binding domain-like"/>
    <property type="match status" value="1"/>
</dbReference>
<keyword evidence="1 2" id="KW-0732">Signal</keyword>
<evidence type="ECO:0000259" key="4">
    <source>
        <dbReference type="PROSITE" id="PS51175"/>
    </source>
</evidence>